<name>A0A9D8KGM6_9DELT</name>
<feature type="non-terminal residue" evidence="1">
    <location>
        <position position="1"/>
    </location>
</feature>
<organism evidence="1 2">
    <name type="scientific">Candidatus Zymogenus saltonus</name>
    <dbReference type="NCBI Taxonomy" id="2844893"/>
    <lineage>
        <taxon>Bacteria</taxon>
        <taxon>Deltaproteobacteria</taxon>
        <taxon>Candidatus Zymogenia</taxon>
        <taxon>Candidatus Zymogeniales</taxon>
        <taxon>Candidatus Zymogenaceae</taxon>
        <taxon>Candidatus Zymogenus</taxon>
    </lineage>
</organism>
<sequence>DSEGTSGGEERVLRFIKGGLERFGKTESEILKKLGDPISRTSEEIESVYWEGKIDIRHRLVYDGVIIGIHEYSGGEKLIHMVTVTTGSYEFDGVKVGSLISDVRRLLGDKQLVDGVDGDKLIYHDYAGYYMVTFTISGGKVVEIMFSVETSD</sequence>
<dbReference type="AlphaFoldDB" id="A0A9D8KGM6"/>
<evidence type="ECO:0000313" key="2">
    <source>
        <dbReference type="Proteomes" id="UP000809273"/>
    </source>
</evidence>
<reference evidence="1" key="2">
    <citation type="submission" date="2021-01" db="EMBL/GenBank/DDBJ databases">
        <authorList>
            <person name="Hahn C.R."/>
            <person name="Youssef N.H."/>
            <person name="Elshahed M."/>
        </authorList>
    </citation>
    <scope>NUCLEOTIDE SEQUENCE</scope>
    <source>
        <strain evidence="1">Zod_Metabat.24</strain>
    </source>
</reference>
<evidence type="ECO:0000313" key="1">
    <source>
        <dbReference type="EMBL" id="MBN1574118.1"/>
    </source>
</evidence>
<dbReference type="EMBL" id="JAFGIX010000066">
    <property type="protein sequence ID" value="MBN1574118.1"/>
    <property type="molecule type" value="Genomic_DNA"/>
</dbReference>
<comment type="caution">
    <text evidence="1">The sequence shown here is derived from an EMBL/GenBank/DDBJ whole genome shotgun (WGS) entry which is preliminary data.</text>
</comment>
<gene>
    <name evidence="1" type="ORF">JW984_13055</name>
</gene>
<proteinExistence type="predicted"/>
<dbReference type="Proteomes" id="UP000809273">
    <property type="component" value="Unassembled WGS sequence"/>
</dbReference>
<reference evidence="1" key="1">
    <citation type="journal article" date="2021" name="Environ. Microbiol.">
        <title>Genomic characterization of three novel Desulfobacterota classes expand the metabolic and phylogenetic diversity of the phylum.</title>
        <authorList>
            <person name="Murphy C.L."/>
            <person name="Biggerstaff J."/>
            <person name="Eichhorn A."/>
            <person name="Ewing E."/>
            <person name="Shahan R."/>
            <person name="Soriano D."/>
            <person name="Stewart S."/>
            <person name="VanMol K."/>
            <person name="Walker R."/>
            <person name="Walters P."/>
            <person name="Elshahed M.S."/>
            <person name="Youssef N.H."/>
        </authorList>
    </citation>
    <scope>NUCLEOTIDE SEQUENCE</scope>
    <source>
        <strain evidence="1">Zod_Metabat.24</strain>
    </source>
</reference>
<protein>
    <submittedName>
        <fullName evidence="1">Uncharacterized protein</fullName>
    </submittedName>
</protein>
<accession>A0A9D8KGM6</accession>